<evidence type="ECO:0000259" key="4">
    <source>
        <dbReference type="PROSITE" id="PS50110"/>
    </source>
</evidence>
<dbReference type="Gene3D" id="3.40.50.2300">
    <property type="match status" value="1"/>
</dbReference>
<dbReference type="OrthoDB" id="8775470at2"/>
<dbReference type="Proteomes" id="UP000554837">
    <property type="component" value="Unassembled WGS sequence"/>
</dbReference>
<dbReference type="PROSITE" id="PS50894">
    <property type="entry name" value="HPT"/>
    <property type="match status" value="1"/>
</dbReference>
<dbReference type="SUPFAM" id="SSF52172">
    <property type="entry name" value="CheY-like"/>
    <property type="match status" value="1"/>
</dbReference>
<dbReference type="PANTHER" id="PTHR43395:SF10">
    <property type="entry name" value="CHEMOTAXIS PROTEIN CHEA"/>
    <property type="match status" value="1"/>
</dbReference>
<keyword evidence="2" id="KW-0597">Phosphoprotein</keyword>
<dbReference type="RefSeq" id="WP_138857092.1">
    <property type="nucleotide sequence ID" value="NZ_CP040709.1"/>
</dbReference>
<accession>A0A840S5X4</accession>
<evidence type="ECO:0000256" key="2">
    <source>
        <dbReference type="PROSITE-ProRule" id="PRU00110"/>
    </source>
</evidence>
<organism evidence="6 7">
    <name type="scientific">Inhella inkyongensis</name>
    <dbReference type="NCBI Taxonomy" id="392593"/>
    <lineage>
        <taxon>Bacteria</taxon>
        <taxon>Pseudomonadati</taxon>
        <taxon>Pseudomonadota</taxon>
        <taxon>Betaproteobacteria</taxon>
        <taxon>Burkholderiales</taxon>
        <taxon>Sphaerotilaceae</taxon>
        <taxon>Inhella</taxon>
    </lineage>
</organism>
<comment type="caution">
    <text evidence="6">The sequence shown here is derived from an EMBL/GenBank/DDBJ whole genome shotgun (WGS) entry which is preliminary data.</text>
</comment>
<dbReference type="SMART" id="SM00073">
    <property type="entry name" value="HPT"/>
    <property type="match status" value="1"/>
</dbReference>
<feature type="domain" description="HPt" evidence="5">
    <location>
        <begin position="5"/>
        <end position="114"/>
    </location>
</feature>
<dbReference type="InterPro" id="IPR008207">
    <property type="entry name" value="Sig_transdc_His_kin_Hpt_dom"/>
</dbReference>
<dbReference type="GO" id="GO:0004672">
    <property type="term" value="F:protein kinase activity"/>
    <property type="evidence" value="ECO:0007669"/>
    <property type="project" value="UniProtKB-ARBA"/>
</dbReference>
<dbReference type="Gene3D" id="1.20.120.160">
    <property type="entry name" value="HPT domain"/>
    <property type="match status" value="1"/>
</dbReference>
<dbReference type="Pfam" id="PF00072">
    <property type="entry name" value="Response_reg"/>
    <property type="match status" value="1"/>
</dbReference>
<dbReference type="SUPFAM" id="SSF47226">
    <property type="entry name" value="Histidine-containing phosphotransfer domain, HPT domain"/>
    <property type="match status" value="1"/>
</dbReference>
<dbReference type="InterPro" id="IPR051315">
    <property type="entry name" value="Bact_Chemotaxis_CheA"/>
</dbReference>
<dbReference type="InterPro" id="IPR011006">
    <property type="entry name" value="CheY-like_superfamily"/>
</dbReference>
<reference evidence="6 7" key="1">
    <citation type="submission" date="2020-08" db="EMBL/GenBank/DDBJ databases">
        <title>Genomic Encyclopedia of Type Strains, Phase IV (KMG-IV): sequencing the most valuable type-strain genomes for metagenomic binning, comparative biology and taxonomic classification.</title>
        <authorList>
            <person name="Goeker M."/>
        </authorList>
    </citation>
    <scope>NUCLEOTIDE SEQUENCE [LARGE SCALE GENOMIC DNA]</scope>
    <source>
        <strain evidence="6 7">DSM 23958</strain>
    </source>
</reference>
<evidence type="ECO:0000313" key="6">
    <source>
        <dbReference type="EMBL" id="MBB5203889.1"/>
    </source>
</evidence>
<proteinExistence type="predicted"/>
<dbReference type="SMART" id="SM00448">
    <property type="entry name" value="REC"/>
    <property type="match status" value="1"/>
</dbReference>
<dbReference type="Pfam" id="PF01627">
    <property type="entry name" value="Hpt"/>
    <property type="match status" value="1"/>
</dbReference>
<evidence type="ECO:0000256" key="1">
    <source>
        <dbReference type="ARBA" id="ARBA00023012"/>
    </source>
</evidence>
<feature type="modified residue" description="Phosphohistidine" evidence="2">
    <location>
        <position position="50"/>
    </location>
</feature>
<comment type="caution">
    <text evidence="3">Lacks conserved residue(s) required for the propagation of feature annotation.</text>
</comment>
<keyword evidence="1" id="KW-0902">Two-component regulatory system</keyword>
<dbReference type="InterPro" id="IPR001789">
    <property type="entry name" value="Sig_transdc_resp-reg_receiver"/>
</dbReference>
<dbReference type="CDD" id="cd00088">
    <property type="entry name" value="HPT"/>
    <property type="match status" value="1"/>
</dbReference>
<evidence type="ECO:0000259" key="5">
    <source>
        <dbReference type="PROSITE" id="PS50894"/>
    </source>
</evidence>
<sequence length="247" mass="26862">MSRDLGAILALMQAEFLDELPERLALMEAAVLALEAGTADAFNETYRLVHNLKGAGGSFGVPIISTICHQFETFLSQKAEAFGPSESTVALAYVDLLRRTLTASNREGAGLAALEQALETMRARQVGRRFSVLVVEASPSMQRVYQELLGQQAGLHLTLLASGLEALARLLHESYDLIVASRELPDLNAVALTAALRESSRSNQDKPVIIVTSNAKPVPAHLRVRARLKRDPRLAQALLEQIEALRT</sequence>
<evidence type="ECO:0000313" key="7">
    <source>
        <dbReference type="Proteomes" id="UP000554837"/>
    </source>
</evidence>
<dbReference type="InterPro" id="IPR036641">
    <property type="entry name" value="HPT_dom_sf"/>
</dbReference>
<feature type="domain" description="Response regulatory" evidence="4">
    <location>
        <begin position="131"/>
        <end position="245"/>
    </location>
</feature>
<dbReference type="EMBL" id="JACHHO010000001">
    <property type="protein sequence ID" value="MBB5203889.1"/>
    <property type="molecule type" value="Genomic_DNA"/>
</dbReference>
<protein>
    <submittedName>
        <fullName evidence="6">CheY-like chemotaxis protein</fullName>
    </submittedName>
</protein>
<dbReference type="PROSITE" id="PS50110">
    <property type="entry name" value="RESPONSE_REGULATORY"/>
    <property type="match status" value="1"/>
</dbReference>
<dbReference type="GO" id="GO:0000160">
    <property type="term" value="P:phosphorelay signal transduction system"/>
    <property type="evidence" value="ECO:0007669"/>
    <property type="project" value="UniProtKB-KW"/>
</dbReference>
<evidence type="ECO:0000256" key="3">
    <source>
        <dbReference type="PROSITE-ProRule" id="PRU00169"/>
    </source>
</evidence>
<name>A0A840S5X4_9BURK</name>
<dbReference type="AlphaFoldDB" id="A0A840S5X4"/>
<gene>
    <name evidence="6" type="ORF">HNQ51_001182</name>
</gene>
<keyword evidence="7" id="KW-1185">Reference proteome</keyword>
<dbReference type="PANTHER" id="PTHR43395">
    <property type="entry name" value="SENSOR HISTIDINE KINASE CHEA"/>
    <property type="match status" value="1"/>
</dbReference>